<dbReference type="Pfam" id="PF00501">
    <property type="entry name" value="AMP-binding"/>
    <property type="match status" value="1"/>
</dbReference>
<keyword evidence="8" id="KW-1185">Reference proteome</keyword>
<evidence type="ECO:0000256" key="3">
    <source>
        <dbReference type="ARBA" id="ARBA00022832"/>
    </source>
</evidence>
<dbReference type="PANTHER" id="PTHR43859:SF4">
    <property type="entry name" value="BUTANOATE--COA LIGASE AAE1-RELATED"/>
    <property type="match status" value="1"/>
</dbReference>
<feature type="domain" description="AMP-dependent synthetase/ligase" evidence="5">
    <location>
        <begin position="13"/>
        <end position="370"/>
    </location>
</feature>
<evidence type="ECO:0000313" key="7">
    <source>
        <dbReference type="EMBL" id="GAA2143609.1"/>
    </source>
</evidence>
<dbReference type="RefSeq" id="WP_344149923.1">
    <property type="nucleotide sequence ID" value="NZ_BAAAQR010000004.1"/>
</dbReference>
<dbReference type="SUPFAM" id="SSF56801">
    <property type="entry name" value="Acetyl-CoA synthetase-like"/>
    <property type="match status" value="1"/>
</dbReference>
<accession>A0ABN2ZKR4</accession>
<dbReference type="Gene3D" id="3.30.300.30">
    <property type="match status" value="1"/>
</dbReference>
<keyword evidence="3" id="KW-0276">Fatty acid metabolism</keyword>
<keyword evidence="2" id="KW-0436">Ligase</keyword>
<evidence type="ECO:0000256" key="4">
    <source>
        <dbReference type="ARBA" id="ARBA00023098"/>
    </source>
</evidence>
<name>A0ABN2ZKR4_9ACTN</name>
<dbReference type="InterPro" id="IPR042099">
    <property type="entry name" value="ANL_N_sf"/>
</dbReference>
<protein>
    <submittedName>
        <fullName evidence="7">AMP-binding protein</fullName>
    </submittedName>
</protein>
<evidence type="ECO:0000313" key="8">
    <source>
        <dbReference type="Proteomes" id="UP001501771"/>
    </source>
</evidence>
<evidence type="ECO:0000256" key="2">
    <source>
        <dbReference type="ARBA" id="ARBA00022598"/>
    </source>
</evidence>
<sequence>MFVPFSVSDFIDRAVQVYGERVGVVDEPSQPAPSLGELTYAEIGALARRQAAKLDELGIGFGDRVAIVSHNSARLLTSFFGVAGFGRVLVPVNFRLRPDEVRYIVEHSGARVLLVDPELDAELADVKAEHRFVLGQDADLYATEGSEPRPWEPDENATACINYTSGTTARPKGVQITHRNIWVNAVTFGLHAAVTDRDVYLHTLPMFHANGWGMPFTMTGLGVEQVVIRKIDGAEILRRVEQHGVTVMCAAPAVAAAVLEAAQDWEGEIPGRDRVRIIMAGAPPPTKTVARVEEELGWEFIQIYGLTETSPLLTVNRTRAEWDDLSTEERAARLTRAGVPAIGVRLDIGGPGEHEGEVLARSNVVLEGYWEQPEESARALDGGWFHTGDGGVIGEDGYLTISDRKKDVIITGGENVSSIEVEDVLFSHPEVAEVAVIGVPSEKWGETIKALVVLAEGATVTEAELIAWCKEKAAGYKAPTSIEFREVLARTATGKLQKFKLRAPYWEGYDRQVH</sequence>
<comment type="caution">
    <text evidence="7">The sequence shown here is derived from an EMBL/GenBank/DDBJ whole genome shotgun (WGS) entry which is preliminary data.</text>
</comment>
<feature type="domain" description="AMP-binding enzyme C-terminal" evidence="6">
    <location>
        <begin position="420"/>
        <end position="495"/>
    </location>
</feature>
<evidence type="ECO:0000256" key="1">
    <source>
        <dbReference type="ARBA" id="ARBA00006432"/>
    </source>
</evidence>
<dbReference type="InterPro" id="IPR045851">
    <property type="entry name" value="AMP-bd_C_sf"/>
</dbReference>
<keyword evidence="4" id="KW-0443">Lipid metabolism</keyword>
<dbReference type="Pfam" id="PF13193">
    <property type="entry name" value="AMP-binding_C"/>
    <property type="match status" value="1"/>
</dbReference>
<evidence type="ECO:0000259" key="6">
    <source>
        <dbReference type="Pfam" id="PF13193"/>
    </source>
</evidence>
<gene>
    <name evidence="7" type="ORF">GCM10009844_16170</name>
</gene>
<dbReference type="EMBL" id="BAAAQR010000004">
    <property type="protein sequence ID" value="GAA2143609.1"/>
    <property type="molecule type" value="Genomic_DNA"/>
</dbReference>
<dbReference type="InterPro" id="IPR000873">
    <property type="entry name" value="AMP-dep_synth/lig_dom"/>
</dbReference>
<dbReference type="Proteomes" id="UP001501771">
    <property type="component" value="Unassembled WGS sequence"/>
</dbReference>
<reference evidence="7 8" key="1">
    <citation type="journal article" date="2019" name="Int. J. Syst. Evol. Microbiol.">
        <title>The Global Catalogue of Microorganisms (GCM) 10K type strain sequencing project: providing services to taxonomists for standard genome sequencing and annotation.</title>
        <authorList>
            <consortium name="The Broad Institute Genomics Platform"/>
            <consortium name="The Broad Institute Genome Sequencing Center for Infectious Disease"/>
            <person name="Wu L."/>
            <person name="Ma J."/>
        </authorList>
    </citation>
    <scope>NUCLEOTIDE SEQUENCE [LARGE SCALE GENOMIC DNA]</scope>
    <source>
        <strain evidence="7 8">JCM 16022</strain>
    </source>
</reference>
<proteinExistence type="inferred from homology"/>
<comment type="similarity">
    <text evidence="1">Belongs to the ATP-dependent AMP-binding enzyme family.</text>
</comment>
<dbReference type="InterPro" id="IPR025110">
    <property type="entry name" value="AMP-bd_C"/>
</dbReference>
<evidence type="ECO:0000259" key="5">
    <source>
        <dbReference type="Pfam" id="PF00501"/>
    </source>
</evidence>
<organism evidence="7 8">
    <name type="scientific">Nocardioides koreensis</name>
    <dbReference type="NCBI Taxonomy" id="433651"/>
    <lineage>
        <taxon>Bacteria</taxon>
        <taxon>Bacillati</taxon>
        <taxon>Actinomycetota</taxon>
        <taxon>Actinomycetes</taxon>
        <taxon>Propionibacteriales</taxon>
        <taxon>Nocardioidaceae</taxon>
        <taxon>Nocardioides</taxon>
    </lineage>
</organism>
<dbReference type="Gene3D" id="3.40.50.12780">
    <property type="entry name" value="N-terminal domain of ligase-like"/>
    <property type="match status" value="1"/>
</dbReference>
<dbReference type="PANTHER" id="PTHR43859">
    <property type="entry name" value="ACYL-ACTIVATING ENZYME"/>
    <property type="match status" value="1"/>
</dbReference>